<feature type="compositionally biased region" description="Acidic residues" evidence="1">
    <location>
        <begin position="137"/>
        <end position="193"/>
    </location>
</feature>
<accession>A0A8T1FST2</accession>
<dbReference type="EMBL" id="RCML01000387">
    <property type="protein sequence ID" value="KAG2978531.1"/>
    <property type="molecule type" value="Genomic_DNA"/>
</dbReference>
<name>A0A8T1FST2_9STRA</name>
<protein>
    <submittedName>
        <fullName evidence="3">Uncharacterized protein</fullName>
    </submittedName>
</protein>
<proteinExistence type="predicted"/>
<organism evidence="3 4">
    <name type="scientific">Phytophthora cactorum</name>
    <dbReference type="NCBI Taxonomy" id="29920"/>
    <lineage>
        <taxon>Eukaryota</taxon>
        <taxon>Sar</taxon>
        <taxon>Stramenopiles</taxon>
        <taxon>Oomycota</taxon>
        <taxon>Peronosporomycetes</taxon>
        <taxon>Peronosporales</taxon>
        <taxon>Peronosporaceae</taxon>
        <taxon>Phytophthora</taxon>
    </lineage>
</organism>
<reference evidence="3" key="1">
    <citation type="submission" date="2018-10" db="EMBL/GenBank/DDBJ databases">
        <title>Effector identification in a new, highly contiguous assembly of the strawberry crown rot pathogen Phytophthora cactorum.</title>
        <authorList>
            <person name="Armitage A.D."/>
            <person name="Nellist C.F."/>
            <person name="Bates H."/>
            <person name="Vickerstaff R.J."/>
            <person name="Harrison R.J."/>
        </authorList>
    </citation>
    <scope>NUCLEOTIDE SEQUENCE</scope>
    <source>
        <strain evidence="2">4040</strain>
        <strain evidence="3">P415</strain>
    </source>
</reference>
<comment type="caution">
    <text evidence="3">The sequence shown here is derived from an EMBL/GenBank/DDBJ whole genome shotgun (WGS) entry which is preliminary data.</text>
</comment>
<dbReference type="AlphaFoldDB" id="A0A8T1FST2"/>
<evidence type="ECO:0000313" key="3">
    <source>
        <dbReference type="EMBL" id="KAG2978531.1"/>
    </source>
</evidence>
<dbReference type="EMBL" id="RCMK01001170">
    <property type="protein sequence ID" value="KAG2900167.1"/>
    <property type="molecule type" value="Genomic_DNA"/>
</dbReference>
<dbReference type="Proteomes" id="UP000736787">
    <property type="component" value="Unassembled WGS sequence"/>
</dbReference>
<gene>
    <name evidence="2" type="ORF">PC117_g22038</name>
    <name evidence="3" type="ORF">PC118_g12212</name>
</gene>
<sequence>MMDQHPEMYWLGGQPGRVNHEGRSYDGPLAEDLATLARKDKARYTATLENVLDPSAIDNYGYPSVRSLLESTEALDPKVNEKNRLSLPALARVRRDIMSSVRPMDTWAGSRTEEPWKSLVNNYNIKQNQDVLREDWSAFEDEDDEDEKPAEATEDADPPADDEEVEDEEEADEEESAEEEAAEEEDDDEEEGDNKEAVD</sequence>
<evidence type="ECO:0000256" key="1">
    <source>
        <dbReference type="SAM" id="MobiDB-lite"/>
    </source>
</evidence>
<feature type="region of interest" description="Disordered" evidence="1">
    <location>
        <begin position="135"/>
        <end position="199"/>
    </location>
</feature>
<evidence type="ECO:0000313" key="2">
    <source>
        <dbReference type="EMBL" id="KAG2900167.1"/>
    </source>
</evidence>
<dbReference type="Proteomes" id="UP000697107">
    <property type="component" value="Unassembled WGS sequence"/>
</dbReference>
<evidence type="ECO:0000313" key="4">
    <source>
        <dbReference type="Proteomes" id="UP000697107"/>
    </source>
</evidence>
<dbReference type="VEuPathDB" id="FungiDB:PC110_g22339"/>